<evidence type="ECO:0000259" key="7">
    <source>
        <dbReference type="PROSITE" id="PS50977"/>
    </source>
</evidence>
<dbReference type="GO" id="GO:0003700">
    <property type="term" value="F:DNA-binding transcription factor activity"/>
    <property type="evidence" value="ECO:0007669"/>
    <property type="project" value="TreeGrafter"/>
</dbReference>
<evidence type="ECO:0000256" key="4">
    <source>
        <dbReference type="ARBA" id="ARBA00023163"/>
    </source>
</evidence>
<dbReference type="PANTHER" id="PTHR30055">
    <property type="entry name" value="HTH-TYPE TRANSCRIPTIONAL REGULATOR RUTR"/>
    <property type="match status" value="1"/>
</dbReference>
<dbReference type="SUPFAM" id="SSF48498">
    <property type="entry name" value="Tetracyclin repressor-like, C-terminal domain"/>
    <property type="match status" value="1"/>
</dbReference>
<dbReference type="AlphaFoldDB" id="A0A542ZS40"/>
<sequence length="304" mass="33126">MAVASEGPLPVASDAEIGARARGCIAASGYTQRAFAEAIDLDATKLSKSLSGRRRFTADELKAIAATADVTVHWLLTGVEGSESGSAVAPPAAMPRRIRETPQKQRRRREVLAVAWRLFAEGGYPGVGLSEIADAAGVSPSMIAYYFGSKRELLDECLRVSVKDAYDRQTADFGTLGHARDRLLHLLTIQAPDADEQMRLEWSIWLQVWAVSITDPRSRESHADAYRRWTATVANVLRECQNAGVVQDRPLDDLVGELTALFDGLGLQMLMGTIDAATLHRRVRAYLEHAVLVPGAESTTPSDR</sequence>
<evidence type="ECO:0000313" key="9">
    <source>
        <dbReference type="Proteomes" id="UP000316196"/>
    </source>
</evidence>
<dbReference type="CDD" id="cd00093">
    <property type="entry name" value="HTH_XRE"/>
    <property type="match status" value="1"/>
</dbReference>
<reference evidence="8 9" key="1">
    <citation type="submission" date="2019-06" db="EMBL/GenBank/DDBJ databases">
        <title>Sequencing the genomes of 1000 actinobacteria strains.</title>
        <authorList>
            <person name="Klenk H.-P."/>
        </authorList>
    </citation>
    <scope>NUCLEOTIDE SEQUENCE [LARGE SCALE GENOMIC DNA]</scope>
    <source>
        <strain evidence="8 9">DSM 8251</strain>
    </source>
</reference>
<dbReference type="SUPFAM" id="SSF47413">
    <property type="entry name" value="lambda repressor-like DNA-binding domains"/>
    <property type="match status" value="1"/>
</dbReference>
<dbReference type="InterPro" id="IPR039538">
    <property type="entry name" value="BetI_C"/>
</dbReference>
<keyword evidence="3 5" id="KW-0238">DNA-binding</keyword>
<dbReference type="SMART" id="SM00530">
    <property type="entry name" value="HTH_XRE"/>
    <property type="match status" value="1"/>
</dbReference>
<evidence type="ECO:0000313" key="8">
    <source>
        <dbReference type="EMBL" id="TQL63175.1"/>
    </source>
</evidence>
<dbReference type="InterPro" id="IPR050109">
    <property type="entry name" value="HTH-type_TetR-like_transc_reg"/>
</dbReference>
<accession>A0A542ZS40</accession>
<dbReference type="InterPro" id="IPR010982">
    <property type="entry name" value="Lambda_DNA-bd_dom_sf"/>
</dbReference>
<dbReference type="EMBL" id="VFOR01000001">
    <property type="protein sequence ID" value="TQL63175.1"/>
    <property type="molecule type" value="Genomic_DNA"/>
</dbReference>
<feature type="domain" description="HTH tetR-type" evidence="7">
    <location>
        <begin position="105"/>
        <end position="165"/>
    </location>
</feature>
<dbReference type="InterPro" id="IPR009057">
    <property type="entry name" value="Homeodomain-like_sf"/>
</dbReference>
<keyword evidence="9" id="KW-1185">Reference proteome</keyword>
<keyword evidence="2" id="KW-0805">Transcription regulation</keyword>
<protein>
    <submittedName>
        <fullName evidence="8">TetR family transcriptional regulator</fullName>
    </submittedName>
</protein>
<proteinExistence type="predicted"/>
<dbReference type="SUPFAM" id="SSF46689">
    <property type="entry name" value="Homeodomain-like"/>
    <property type="match status" value="1"/>
</dbReference>
<dbReference type="InterPro" id="IPR036271">
    <property type="entry name" value="Tet_transcr_reg_TetR-rel_C_sf"/>
</dbReference>
<gene>
    <name evidence="8" type="ORF">FB460_0976</name>
</gene>
<dbReference type="PROSITE" id="PS50977">
    <property type="entry name" value="HTH_TETR_2"/>
    <property type="match status" value="1"/>
</dbReference>
<dbReference type="Gene3D" id="1.10.357.10">
    <property type="entry name" value="Tetracycline Repressor, domain 2"/>
    <property type="match status" value="1"/>
</dbReference>
<evidence type="ECO:0000256" key="5">
    <source>
        <dbReference type="PROSITE-ProRule" id="PRU00335"/>
    </source>
</evidence>
<organism evidence="8 9">
    <name type="scientific">Propioniferax innocua</name>
    <dbReference type="NCBI Taxonomy" id="1753"/>
    <lineage>
        <taxon>Bacteria</taxon>
        <taxon>Bacillati</taxon>
        <taxon>Actinomycetota</taxon>
        <taxon>Actinomycetes</taxon>
        <taxon>Propionibacteriales</taxon>
        <taxon>Propionibacteriaceae</taxon>
        <taxon>Propioniferax</taxon>
    </lineage>
</organism>
<dbReference type="PANTHER" id="PTHR30055:SF234">
    <property type="entry name" value="HTH-TYPE TRANSCRIPTIONAL REGULATOR BETI"/>
    <property type="match status" value="1"/>
</dbReference>
<comment type="caution">
    <text evidence="8">The sequence shown here is derived from an EMBL/GenBank/DDBJ whole genome shotgun (WGS) entry which is preliminary data.</text>
</comment>
<dbReference type="PROSITE" id="PS50943">
    <property type="entry name" value="HTH_CROC1"/>
    <property type="match status" value="1"/>
</dbReference>
<evidence type="ECO:0000259" key="6">
    <source>
        <dbReference type="PROSITE" id="PS50943"/>
    </source>
</evidence>
<dbReference type="GO" id="GO:0000976">
    <property type="term" value="F:transcription cis-regulatory region binding"/>
    <property type="evidence" value="ECO:0007669"/>
    <property type="project" value="TreeGrafter"/>
</dbReference>
<dbReference type="PRINTS" id="PR00455">
    <property type="entry name" value="HTHTETR"/>
</dbReference>
<dbReference type="InterPro" id="IPR001647">
    <property type="entry name" value="HTH_TetR"/>
</dbReference>
<feature type="DNA-binding region" description="H-T-H motif" evidence="5">
    <location>
        <begin position="128"/>
        <end position="147"/>
    </location>
</feature>
<dbReference type="InterPro" id="IPR001387">
    <property type="entry name" value="Cro/C1-type_HTH"/>
</dbReference>
<evidence type="ECO:0000256" key="1">
    <source>
        <dbReference type="ARBA" id="ARBA00022491"/>
    </source>
</evidence>
<dbReference type="Pfam" id="PF13977">
    <property type="entry name" value="TetR_C_6"/>
    <property type="match status" value="1"/>
</dbReference>
<feature type="domain" description="HTH cro/C1-type" evidence="6">
    <location>
        <begin position="29"/>
        <end position="75"/>
    </location>
</feature>
<name>A0A542ZS40_9ACTN</name>
<keyword evidence="1" id="KW-0678">Repressor</keyword>
<dbReference type="Pfam" id="PF00440">
    <property type="entry name" value="TetR_N"/>
    <property type="match status" value="1"/>
</dbReference>
<dbReference type="Gene3D" id="1.10.260.40">
    <property type="entry name" value="lambda repressor-like DNA-binding domains"/>
    <property type="match status" value="1"/>
</dbReference>
<dbReference type="Proteomes" id="UP000316196">
    <property type="component" value="Unassembled WGS sequence"/>
</dbReference>
<evidence type="ECO:0000256" key="2">
    <source>
        <dbReference type="ARBA" id="ARBA00023015"/>
    </source>
</evidence>
<keyword evidence="4" id="KW-0804">Transcription</keyword>
<evidence type="ECO:0000256" key="3">
    <source>
        <dbReference type="ARBA" id="ARBA00023125"/>
    </source>
</evidence>